<dbReference type="InterPro" id="IPR001962">
    <property type="entry name" value="Asn_synthase"/>
</dbReference>
<keyword evidence="5" id="KW-0067">ATP-binding</keyword>
<reference evidence="9" key="2">
    <citation type="journal article" date="2020" name="Microorganisms">
        <title>Osmotic Adaptation and Compatible Solute Biosynthesis of Phototrophic Bacteria as Revealed from Genome Analyses.</title>
        <authorList>
            <person name="Imhoff J.F."/>
            <person name="Rahn T."/>
            <person name="Kunzel S."/>
            <person name="Keller A."/>
            <person name="Neulinger S.C."/>
        </authorList>
    </citation>
    <scope>NUCLEOTIDE SEQUENCE</scope>
    <source>
        <strain evidence="9">IM 151</strain>
    </source>
</reference>
<dbReference type="InterPro" id="IPR017932">
    <property type="entry name" value="GATase_2_dom"/>
</dbReference>
<dbReference type="InterPro" id="IPR029055">
    <property type="entry name" value="Ntn_hydrolases_N"/>
</dbReference>
<gene>
    <name evidence="9" type="ORF">CKO43_17215</name>
</gene>
<reference evidence="9" key="1">
    <citation type="submission" date="2017-08" db="EMBL/GenBank/DDBJ databases">
        <authorList>
            <person name="Imhoff J.F."/>
            <person name="Rahn T."/>
            <person name="Kuenzel S."/>
            <person name="Neulinger S.C."/>
        </authorList>
    </citation>
    <scope>NUCLEOTIDE SEQUENCE</scope>
    <source>
        <strain evidence="9">IM 151</strain>
    </source>
</reference>
<evidence type="ECO:0000256" key="5">
    <source>
        <dbReference type="ARBA" id="ARBA00022840"/>
    </source>
</evidence>
<keyword evidence="10" id="KW-1185">Reference proteome</keyword>
<dbReference type="RefSeq" id="WP_200379367.1">
    <property type="nucleotide sequence ID" value="NZ_NRRU01000070.1"/>
</dbReference>
<evidence type="ECO:0000256" key="6">
    <source>
        <dbReference type="ARBA" id="ARBA00022962"/>
    </source>
</evidence>
<protein>
    <recommendedName>
        <fullName evidence="3">asparagine synthase (glutamine-hydrolyzing)</fullName>
        <ecNumber evidence="3">6.3.5.4</ecNumber>
    </recommendedName>
</protein>
<evidence type="ECO:0000256" key="4">
    <source>
        <dbReference type="ARBA" id="ARBA00022741"/>
    </source>
</evidence>
<evidence type="ECO:0000256" key="1">
    <source>
        <dbReference type="ARBA" id="ARBA00005187"/>
    </source>
</evidence>
<proteinExistence type="inferred from homology"/>
<name>A0ABS1DYC6_RUBGE</name>
<evidence type="ECO:0000313" key="10">
    <source>
        <dbReference type="Proteomes" id="UP001041814"/>
    </source>
</evidence>
<evidence type="ECO:0000256" key="2">
    <source>
        <dbReference type="ARBA" id="ARBA00005752"/>
    </source>
</evidence>
<dbReference type="Gene3D" id="3.60.20.10">
    <property type="entry name" value="Glutamine Phosphoribosylpyrophosphate, subunit 1, domain 1"/>
    <property type="match status" value="1"/>
</dbReference>
<dbReference type="SUPFAM" id="SSF56235">
    <property type="entry name" value="N-terminal nucleophile aminohydrolases (Ntn hydrolases)"/>
    <property type="match status" value="1"/>
</dbReference>
<dbReference type="Gene3D" id="3.40.50.620">
    <property type="entry name" value="HUPs"/>
    <property type="match status" value="2"/>
</dbReference>
<dbReference type="CDD" id="cd00712">
    <property type="entry name" value="AsnB"/>
    <property type="match status" value="1"/>
</dbReference>
<evidence type="ECO:0000256" key="7">
    <source>
        <dbReference type="ARBA" id="ARBA00048741"/>
    </source>
</evidence>
<dbReference type="PROSITE" id="PS51278">
    <property type="entry name" value="GATASE_TYPE_2"/>
    <property type="match status" value="1"/>
</dbReference>
<dbReference type="InterPro" id="IPR014729">
    <property type="entry name" value="Rossmann-like_a/b/a_fold"/>
</dbReference>
<dbReference type="Pfam" id="PF13537">
    <property type="entry name" value="GATase_7"/>
    <property type="match status" value="1"/>
</dbReference>
<dbReference type="InterPro" id="IPR051786">
    <property type="entry name" value="ASN_synthetase/amidase"/>
</dbReference>
<feature type="domain" description="Glutamine amidotransferase type-2" evidence="8">
    <location>
        <begin position="2"/>
        <end position="213"/>
    </location>
</feature>
<evidence type="ECO:0000256" key="3">
    <source>
        <dbReference type="ARBA" id="ARBA00012737"/>
    </source>
</evidence>
<dbReference type="InterPro" id="IPR006426">
    <property type="entry name" value="Asn_synth_AEB"/>
</dbReference>
<dbReference type="Pfam" id="PF00733">
    <property type="entry name" value="Asn_synthase"/>
    <property type="match status" value="1"/>
</dbReference>
<comment type="pathway">
    <text evidence="1">Amino-acid biosynthesis; L-asparagine biosynthesis; L-asparagine from L-aspartate (L-Gln route): step 1/1.</text>
</comment>
<comment type="caution">
    <text evidence="9">The sequence shown here is derived from an EMBL/GenBank/DDBJ whole genome shotgun (WGS) entry which is preliminary data.</text>
</comment>
<evidence type="ECO:0000313" key="9">
    <source>
        <dbReference type="EMBL" id="MBK1714513.1"/>
    </source>
</evidence>
<dbReference type="EC" id="6.3.5.4" evidence="3"/>
<dbReference type="InterPro" id="IPR033738">
    <property type="entry name" value="AsnB_N"/>
</dbReference>
<keyword evidence="6" id="KW-0315">Glutamine amidotransferase</keyword>
<evidence type="ECO:0000259" key="8">
    <source>
        <dbReference type="PROSITE" id="PS51278"/>
    </source>
</evidence>
<dbReference type="PANTHER" id="PTHR43284:SF1">
    <property type="entry name" value="ASPARAGINE SYNTHETASE"/>
    <property type="match status" value="1"/>
</dbReference>
<dbReference type="PANTHER" id="PTHR43284">
    <property type="entry name" value="ASPARAGINE SYNTHETASE (GLUTAMINE-HYDROLYZING)"/>
    <property type="match status" value="1"/>
</dbReference>
<dbReference type="Proteomes" id="UP001041814">
    <property type="component" value="Unassembled WGS sequence"/>
</dbReference>
<accession>A0ABS1DYC6</accession>
<dbReference type="PIRSF" id="PIRSF001589">
    <property type="entry name" value="Asn_synthetase_glu-h"/>
    <property type="match status" value="1"/>
</dbReference>
<keyword evidence="4" id="KW-0547">Nucleotide-binding</keyword>
<organism evidence="9 10">
    <name type="scientific">Rubrivivax gelatinosus</name>
    <name type="common">Rhodocyclus gelatinosus</name>
    <name type="synonym">Rhodopseudomonas gelatinosa</name>
    <dbReference type="NCBI Taxonomy" id="28068"/>
    <lineage>
        <taxon>Bacteria</taxon>
        <taxon>Pseudomonadati</taxon>
        <taxon>Pseudomonadota</taxon>
        <taxon>Betaproteobacteria</taxon>
        <taxon>Burkholderiales</taxon>
        <taxon>Sphaerotilaceae</taxon>
        <taxon>Rubrivivax</taxon>
    </lineage>
</organism>
<comment type="similarity">
    <text evidence="2">Belongs to the asparagine synthetase family.</text>
</comment>
<comment type="catalytic activity">
    <reaction evidence="7">
        <text>L-aspartate + L-glutamine + ATP + H2O = L-asparagine + L-glutamate + AMP + diphosphate + H(+)</text>
        <dbReference type="Rhea" id="RHEA:12228"/>
        <dbReference type="ChEBI" id="CHEBI:15377"/>
        <dbReference type="ChEBI" id="CHEBI:15378"/>
        <dbReference type="ChEBI" id="CHEBI:29985"/>
        <dbReference type="ChEBI" id="CHEBI:29991"/>
        <dbReference type="ChEBI" id="CHEBI:30616"/>
        <dbReference type="ChEBI" id="CHEBI:33019"/>
        <dbReference type="ChEBI" id="CHEBI:58048"/>
        <dbReference type="ChEBI" id="CHEBI:58359"/>
        <dbReference type="ChEBI" id="CHEBI:456215"/>
        <dbReference type="EC" id="6.3.5.4"/>
    </reaction>
</comment>
<dbReference type="SUPFAM" id="SSF52402">
    <property type="entry name" value="Adenine nucleotide alpha hydrolases-like"/>
    <property type="match status" value="1"/>
</dbReference>
<sequence length="654" mass="71148">MSAIFGLRPADGAPVDRTQLGRLDTALAAHGHDGGGLWADDGAGLGCRLAAFTAQDGLERQPLASADDQRVLVFDGRIDDRRALLREFDLGAAEAEATPDSALVLQVLQRWGEAGLARLHGSYAFACWDRRTQTLLAGSSPLNGRSLCYVHTPRHFAFATLPGALLALPFVERRLDEEHLADLLVYTVGAPEDTCWRGIRRLPPGQLLTLDGHHNLRVRPYGAIEQGQTLRFARDDDCADAVDELFDTVVDDHLRSAAPVGLFMSGGLDSCSIAAAAAGRLGARGQRLAAFTERPAAGFGGPVPAGRYADESPLVQAMAQQIPQIDLHLVRAGATSPLEDTDALFDSGEVAFPNVANRPWWETILAQAQTQGVRVMLTGDGGNVSASWNGRGLLPGLLRQGRWGSAWREARALAQRGHAPSASRALLAQGMSPLLPTPAWHALQRWRGRSVAAPQRQLLLAPIHPGFAAATRVLQRASVLGAPVRPPADTRKARHDALLATRCSQLEAGYRARFRIDIRHPLVDRRLVEFCLALPEDQFLHDGVPRWLLRRAMAGRLPPAVLDNHGRGLQAADWYLTLGRDRPALAAELAALEHSDLARRMLDLPRLRRLLEHWPGDGWGTAAVLSDYRLTFSHGLMMGRYLRWLESRTGTPAA</sequence>
<dbReference type="EMBL" id="NRRU01000070">
    <property type="protein sequence ID" value="MBK1714513.1"/>
    <property type="molecule type" value="Genomic_DNA"/>
</dbReference>